<evidence type="ECO:0000313" key="4">
    <source>
        <dbReference type="Proteomes" id="UP000178495"/>
    </source>
</evidence>
<dbReference type="InterPro" id="IPR000305">
    <property type="entry name" value="GIY-YIG_endonuc"/>
</dbReference>
<accession>A0A1G2CJI5</accession>
<dbReference type="SMART" id="SM00465">
    <property type="entry name" value="GIYc"/>
    <property type="match status" value="1"/>
</dbReference>
<feature type="domain" description="GIY-YIG" evidence="2">
    <location>
        <begin position="1"/>
        <end position="75"/>
    </location>
</feature>
<sequence length="87" mass="10119">MVGFVYILKGSGGEFYVGSTTNLERRLKQHAYGHTQTTVRMKNPEVALIQKYPSLGTARKVERRLKRMKRKDFLEKMIIDGYIRIKA</sequence>
<dbReference type="Pfam" id="PF01541">
    <property type="entry name" value="GIY-YIG"/>
    <property type="match status" value="1"/>
</dbReference>
<dbReference type="Proteomes" id="UP000178495">
    <property type="component" value="Unassembled WGS sequence"/>
</dbReference>
<dbReference type="InterPro" id="IPR050190">
    <property type="entry name" value="UPF0213_domain"/>
</dbReference>
<dbReference type="PROSITE" id="PS50164">
    <property type="entry name" value="GIY_YIG"/>
    <property type="match status" value="1"/>
</dbReference>
<evidence type="ECO:0000313" key="3">
    <source>
        <dbReference type="EMBL" id="OGZ01382.1"/>
    </source>
</evidence>
<evidence type="ECO:0000256" key="1">
    <source>
        <dbReference type="ARBA" id="ARBA00007435"/>
    </source>
</evidence>
<comment type="caution">
    <text evidence="3">The sequence shown here is derived from an EMBL/GenBank/DDBJ whole genome shotgun (WGS) entry which is preliminary data.</text>
</comment>
<reference evidence="3 4" key="1">
    <citation type="journal article" date="2016" name="Nat. Commun.">
        <title>Thousands of microbial genomes shed light on interconnected biogeochemical processes in an aquifer system.</title>
        <authorList>
            <person name="Anantharaman K."/>
            <person name="Brown C.T."/>
            <person name="Hug L.A."/>
            <person name="Sharon I."/>
            <person name="Castelle C.J."/>
            <person name="Probst A.J."/>
            <person name="Thomas B.C."/>
            <person name="Singh A."/>
            <person name="Wilkins M.J."/>
            <person name="Karaoz U."/>
            <person name="Brodie E.L."/>
            <person name="Williams K.H."/>
            <person name="Hubbard S.S."/>
            <person name="Banfield J.F."/>
        </authorList>
    </citation>
    <scope>NUCLEOTIDE SEQUENCE [LARGE SCALE GENOMIC DNA]</scope>
</reference>
<dbReference type="EMBL" id="MHLC01000012">
    <property type="protein sequence ID" value="OGZ01382.1"/>
    <property type="molecule type" value="Genomic_DNA"/>
</dbReference>
<proteinExistence type="inferred from homology"/>
<dbReference type="AlphaFoldDB" id="A0A1G2CJI5"/>
<organism evidence="3 4">
    <name type="scientific">Candidatus Liptonbacteria bacterium RIFCSPLOWO2_01_FULL_56_20</name>
    <dbReference type="NCBI Taxonomy" id="1798652"/>
    <lineage>
        <taxon>Bacteria</taxon>
        <taxon>Candidatus Liptoniibacteriota</taxon>
    </lineage>
</organism>
<dbReference type="Gene3D" id="3.40.1440.10">
    <property type="entry name" value="GIY-YIG endonuclease"/>
    <property type="match status" value="1"/>
</dbReference>
<name>A0A1G2CJI5_9BACT</name>
<dbReference type="PANTHER" id="PTHR34477:SF1">
    <property type="entry name" value="UPF0213 PROTEIN YHBQ"/>
    <property type="match status" value="1"/>
</dbReference>
<dbReference type="SUPFAM" id="SSF82771">
    <property type="entry name" value="GIY-YIG endonuclease"/>
    <property type="match status" value="1"/>
</dbReference>
<comment type="similarity">
    <text evidence="1">Belongs to the UPF0213 family.</text>
</comment>
<dbReference type="STRING" id="1798652.A3A43_01155"/>
<evidence type="ECO:0000259" key="2">
    <source>
        <dbReference type="PROSITE" id="PS50164"/>
    </source>
</evidence>
<dbReference type="InterPro" id="IPR035901">
    <property type="entry name" value="GIY-YIG_endonuc_sf"/>
</dbReference>
<protein>
    <recommendedName>
        <fullName evidence="2">GIY-YIG domain-containing protein</fullName>
    </recommendedName>
</protein>
<gene>
    <name evidence="3" type="ORF">A3A43_01155</name>
</gene>
<dbReference type="PANTHER" id="PTHR34477">
    <property type="entry name" value="UPF0213 PROTEIN YHBQ"/>
    <property type="match status" value="1"/>
</dbReference>